<sequence>MEKANTKSAFKLVKHTSHSAAQWSSTRLTKEELREKIYDKTKASRKSPPKENKSPTKENRFPSKENRSPSKENRYPSKENRFLSKENRFPSKENKSPPKEKTKPQEFKLHTQERAVKRTMFNYAVNTKLYIMELQKKREEMLLKMIEEEEIRSLRKDMVPRAQLMPYFDRPFFPKRSSRPLTIPREPSFHNVNSTCWSCFTGGEFWSYDFQSCGHHSLKGH</sequence>
<dbReference type="Proteomes" id="UP000828941">
    <property type="component" value="Chromosome 13"/>
</dbReference>
<name>A0ACB9KQQ9_BAUVA</name>
<proteinExistence type="predicted"/>
<keyword evidence="2" id="KW-1185">Reference proteome</keyword>
<comment type="caution">
    <text evidence="1">The sequence shown here is derived from an EMBL/GenBank/DDBJ whole genome shotgun (WGS) entry which is preliminary data.</text>
</comment>
<evidence type="ECO:0000313" key="2">
    <source>
        <dbReference type="Proteomes" id="UP000828941"/>
    </source>
</evidence>
<dbReference type="EMBL" id="CM039438">
    <property type="protein sequence ID" value="KAI4299647.1"/>
    <property type="molecule type" value="Genomic_DNA"/>
</dbReference>
<accession>A0ACB9KQQ9</accession>
<evidence type="ECO:0000313" key="1">
    <source>
        <dbReference type="EMBL" id="KAI4299647.1"/>
    </source>
</evidence>
<organism evidence="1 2">
    <name type="scientific">Bauhinia variegata</name>
    <name type="common">Purple orchid tree</name>
    <name type="synonym">Phanera variegata</name>
    <dbReference type="NCBI Taxonomy" id="167791"/>
    <lineage>
        <taxon>Eukaryota</taxon>
        <taxon>Viridiplantae</taxon>
        <taxon>Streptophyta</taxon>
        <taxon>Embryophyta</taxon>
        <taxon>Tracheophyta</taxon>
        <taxon>Spermatophyta</taxon>
        <taxon>Magnoliopsida</taxon>
        <taxon>eudicotyledons</taxon>
        <taxon>Gunneridae</taxon>
        <taxon>Pentapetalae</taxon>
        <taxon>rosids</taxon>
        <taxon>fabids</taxon>
        <taxon>Fabales</taxon>
        <taxon>Fabaceae</taxon>
        <taxon>Cercidoideae</taxon>
        <taxon>Cercideae</taxon>
        <taxon>Bauhiniinae</taxon>
        <taxon>Bauhinia</taxon>
    </lineage>
</organism>
<gene>
    <name evidence="1" type="ORF">L6164_033083</name>
</gene>
<protein>
    <submittedName>
        <fullName evidence="1">Uncharacterized protein</fullName>
    </submittedName>
</protein>
<reference evidence="1 2" key="1">
    <citation type="journal article" date="2022" name="DNA Res.">
        <title>Chromosomal-level genome assembly of the orchid tree Bauhinia variegata (Leguminosae; Cercidoideae) supports the allotetraploid origin hypothesis of Bauhinia.</title>
        <authorList>
            <person name="Zhong Y."/>
            <person name="Chen Y."/>
            <person name="Zheng D."/>
            <person name="Pang J."/>
            <person name="Liu Y."/>
            <person name="Luo S."/>
            <person name="Meng S."/>
            <person name="Qian L."/>
            <person name="Wei D."/>
            <person name="Dai S."/>
            <person name="Zhou R."/>
        </authorList>
    </citation>
    <scope>NUCLEOTIDE SEQUENCE [LARGE SCALE GENOMIC DNA]</scope>
    <source>
        <strain evidence="1">BV-YZ2020</strain>
    </source>
</reference>